<keyword evidence="6 8" id="KW-1133">Transmembrane helix</keyword>
<feature type="transmembrane region" description="Helical" evidence="8">
    <location>
        <begin position="117"/>
        <end position="135"/>
    </location>
</feature>
<dbReference type="Proteomes" id="UP000595894">
    <property type="component" value="Chromosome"/>
</dbReference>
<feature type="transmembrane region" description="Helical" evidence="8">
    <location>
        <begin position="87"/>
        <end position="105"/>
    </location>
</feature>
<dbReference type="InterPro" id="IPR007227">
    <property type="entry name" value="Cell_shape_determining_MreD"/>
</dbReference>
<evidence type="ECO:0000256" key="7">
    <source>
        <dbReference type="ARBA" id="ARBA00023136"/>
    </source>
</evidence>
<dbReference type="Pfam" id="PF04093">
    <property type="entry name" value="MreD"/>
    <property type="match status" value="1"/>
</dbReference>
<evidence type="ECO:0000313" key="9">
    <source>
        <dbReference type="EMBL" id="QQV75943.1"/>
    </source>
</evidence>
<gene>
    <name evidence="9" type="primary">mreD</name>
    <name evidence="9" type="ORF">H5J25_10065</name>
</gene>
<evidence type="ECO:0000256" key="1">
    <source>
        <dbReference type="ARBA" id="ARBA00004651"/>
    </source>
</evidence>
<keyword evidence="4 8" id="KW-0812">Transmembrane</keyword>
<evidence type="ECO:0000313" key="10">
    <source>
        <dbReference type="Proteomes" id="UP000595894"/>
    </source>
</evidence>
<name>A0A974S2V0_9SPHN</name>
<dbReference type="RefSeq" id="WP_202090604.1">
    <property type="nucleotide sequence ID" value="NZ_CP061035.1"/>
</dbReference>
<comment type="subcellular location">
    <subcellularLocation>
        <location evidence="1">Cell membrane</location>
        <topology evidence="1">Multi-pass membrane protein</topology>
    </subcellularLocation>
</comment>
<comment type="similarity">
    <text evidence="2">Belongs to the MreD family.</text>
</comment>
<evidence type="ECO:0000256" key="3">
    <source>
        <dbReference type="ARBA" id="ARBA00022475"/>
    </source>
</evidence>
<evidence type="ECO:0000256" key="6">
    <source>
        <dbReference type="ARBA" id="ARBA00022989"/>
    </source>
</evidence>
<dbReference type="GO" id="GO:0008360">
    <property type="term" value="P:regulation of cell shape"/>
    <property type="evidence" value="ECO:0007669"/>
    <property type="project" value="UniProtKB-KW"/>
</dbReference>
<dbReference type="KEGG" id="sari:H5J25_10065"/>
<evidence type="ECO:0000256" key="4">
    <source>
        <dbReference type="ARBA" id="ARBA00022692"/>
    </source>
</evidence>
<dbReference type="EMBL" id="CP061035">
    <property type="protein sequence ID" value="QQV75943.1"/>
    <property type="molecule type" value="Genomic_DNA"/>
</dbReference>
<organism evidence="9 10">
    <name type="scientific">Sphingomonas aliaeris</name>
    <dbReference type="NCBI Taxonomy" id="2759526"/>
    <lineage>
        <taxon>Bacteria</taxon>
        <taxon>Pseudomonadati</taxon>
        <taxon>Pseudomonadota</taxon>
        <taxon>Alphaproteobacteria</taxon>
        <taxon>Sphingomonadales</taxon>
        <taxon>Sphingomonadaceae</taxon>
        <taxon>Sphingomonas</taxon>
    </lineage>
</organism>
<evidence type="ECO:0000256" key="5">
    <source>
        <dbReference type="ARBA" id="ARBA00022960"/>
    </source>
</evidence>
<evidence type="ECO:0000256" key="8">
    <source>
        <dbReference type="SAM" id="Phobius"/>
    </source>
</evidence>
<evidence type="ECO:0000256" key="2">
    <source>
        <dbReference type="ARBA" id="ARBA00007776"/>
    </source>
</evidence>
<reference evidence="10" key="1">
    <citation type="submission" date="2020-09" db="EMBL/GenBank/DDBJ databases">
        <title>Sphingomonas sp., a new species isolated from pork steak.</title>
        <authorList>
            <person name="Heidler von Heilborn D."/>
        </authorList>
    </citation>
    <scope>NUCLEOTIDE SEQUENCE [LARGE SCALE GENOMIC DNA]</scope>
</reference>
<proteinExistence type="inferred from homology"/>
<dbReference type="GO" id="GO:0005886">
    <property type="term" value="C:plasma membrane"/>
    <property type="evidence" value="ECO:0007669"/>
    <property type="project" value="UniProtKB-SubCell"/>
</dbReference>
<feature type="transmembrane region" description="Helical" evidence="8">
    <location>
        <begin position="147"/>
        <end position="167"/>
    </location>
</feature>
<keyword evidence="7 8" id="KW-0472">Membrane</keyword>
<feature type="transmembrane region" description="Helical" evidence="8">
    <location>
        <begin position="27"/>
        <end position="48"/>
    </location>
</feature>
<accession>A0A974S2V0</accession>
<sequence length="174" mass="19510">MKRPHPQPRRGPFDPAPAGKLSRALPALTVMLGSLVTIWPLVATIPVLPPMGLLMLLGWRLMRSDNFHIWAALPLGLFDDLLSGQPLGSSMLLWMLCFFAIDLIEQRLMFRDFWQDWLIASGAIAFCLITGRFFATPITAHVDTVLLVQVAITIMLFPVVSRLCAWLDEKRESA</sequence>
<dbReference type="AlphaFoldDB" id="A0A974S2V0"/>
<keyword evidence="10" id="KW-1185">Reference proteome</keyword>
<keyword evidence="3" id="KW-1003">Cell membrane</keyword>
<dbReference type="NCBIfam" id="TIGR03426">
    <property type="entry name" value="shape_MreD"/>
    <property type="match status" value="1"/>
</dbReference>
<protein>
    <submittedName>
        <fullName evidence="9">Rod shape-determining protein MreD</fullName>
    </submittedName>
</protein>
<keyword evidence="5" id="KW-0133">Cell shape</keyword>